<keyword evidence="2" id="KW-1185">Reference proteome</keyword>
<name>A0A1V9ZVV5_9STRA</name>
<evidence type="ECO:0000313" key="2">
    <source>
        <dbReference type="Proteomes" id="UP000243217"/>
    </source>
</evidence>
<dbReference type="OrthoDB" id="125481at2759"/>
<dbReference type="EMBL" id="JNBS01001231">
    <property type="protein sequence ID" value="OQS02148.1"/>
    <property type="molecule type" value="Genomic_DNA"/>
</dbReference>
<dbReference type="Proteomes" id="UP000243217">
    <property type="component" value="Unassembled WGS sequence"/>
</dbReference>
<reference evidence="1 2" key="1">
    <citation type="journal article" date="2014" name="Genome Biol. Evol.">
        <title>The secreted proteins of Achlya hypogyna and Thraustotheca clavata identify the ancestral oomycete secretome and reveal gene acquisitions by horizontal gene transfer.</title>
        <authorList>
            <person name="Misner I."/>
            <person name="Blouin N."/>
            <person name="Leonard G."/>
            <person name="Richards T.A."/>
            <person name="Lane C.E."/>
        </authorList>
    </citation>
    <scope>NUCLEOTIDE SEQUENCE [LARGE SCALE GENOMIC DNA]</scope>
    <source>
        <strain evidence="1 2">ATCC 34112</strain>
    </source>
</reference>
<organism evidence="1 2">
    <name type="scientific">Thraustotheca clavata</name>
    <dbReference type="NCBI Taxonomy" id="74557"/>
    <lineage>
        <taxon>Eukaryota</taxon>
        <taxon>Sar</taxon>
        <taxon>Stramenopiles</taxon>
        <taxon>Oomycota</taxon>
        <taxon>Saprolegniomycetes</taxon>
        <taxon>Saprolegniales</taxon>
        <taxon>Achlyaceae</taxon>
        <taxon>Thraustotheca</taxon>
    </lineage>
</organism>
<proteinExistence type="predicted"/>
<protein>
    <submittedName>
        <fullName evidence="1">Uncharacterized protein</fullName>
    </submittedName>
</protein>
<accession>A0A1V9ZVV5</accession>
<comment type="caution">
    <text evidence="1">The sequence shown here is derived from an EMBL/GenBank/DDBJ whole genome shotgun (WGS) entry which is preliminary data.</text>
</comment>
<evidence type="ECO:0000313" key="1">
    <source>
        <dbReference type="EMBL" id="OQS02148.1"/>
    </source>
</evidence>
<dbReference type="AlphaFoldDB" id="A0A1V9ZVV5"/>
<gene>
    <name evidence="1" type="ORF">THRCLA_21496</name>
</gene>
<sequence>MLEIICPCYADDFDKLNTYTGSEVLSIKGSSFENAVYKILCGSEQEMTQFEELAATSLLKPSFNENASDVSNNTISHRVEQLKRRRTTQCSEYVDLAWICPTTNIVERLFGQAGSLKNENRH</sequence>